<dbReference type="EMBL" id="JANPWE010000002">
    <property type="protein sequence ID" value="MCR6544861.1"/>
    <property type="molecule type" value="Genomic_DNA"/>
</dbReference>
<organism evidence="1 2">
    <name type="scientific">Dehalobacterium formicoaceticum</name>
    <dbReference type="NCBI Taxonomy" id="51515"/>
    <lineage>
        <taxon>Bacteria</taxon>
        <taxon>Bacillati</taxon>
        <taxon>Bacillota</taxon>
        <taxon>Clostridia</taxon>
        <taxon>Eubacteriales</taxon>
        <taxon>Peptococcaceae</taxon>
        <taxon>Dehalobacterium</taxon>
    </lineage>
</organism>
<comment type="caution">
    <text evidence="1">The sequence shown here is derived from an EMBL/GenBank/DDBJ whole genome shotgun (WGS) entry which is preliminary data.</text>
</comment>
<accession>A0ABT1Y300</accession>
<evidence type="ECO:0000313" key="2">
    <source>
        <dbReference type="Proteomes" id="UP001524944"/>
    </source>
</evidence>
<dbReference type="InterPro" id="IPR014997">
    <property type="entry name" value="DUF1847"/>
</dbReference>
<name>A0ABT1Y300_9FIRM</name>
<reference evidence="1 2" key="1">
    <citation type="submission" date="2022-08" db="EMBL/GenBank/DDBJ databases">
        <title>Proteogenomics of the novel Dehalobacterium formicoaceticum strain EZ94 highlights a key role of methyltransferases during anaerobic dichloromethane degradation.</title>
        <authorList>
            <person name="Wasmund K."/>
        </authorList>
    </citation>
    <scope>NUCLEOTIDE SEQUENCE [LARGE SCALE GENOMIC DNA]</scope>
    <source>
        <strain evidence="1 2">EZ94</strain>
    </source>
</reference>
<sequence>MTERDDKMGIGEYSCGVCKIHGCSKGEKEGLPKNCPTLDDESLDEILKMYTGEELLRAQKAALVESEGYCQKTRVEEIMDFARKCGFTNLGVAFCTGLKKEMAIFHKILTAHGFTVTSVICKNGSVAKKEFLHLKDQELVRPDTFEAMCNPIGQAVFLNKAMTELNILLGLCVGHDTLFIKHSEAPVTVLAVKDRVLGHNPVAALYMADGYYRKKLLPDEK</sequence>
<gene>
    <name evidence="1" type="ORF">NVS47_04900</name>
</gene>
<dbReference type="Pfam" id="PF08901">
    <property type="entry name" value="DUF1847"/>
    <property type="match status" value="1"/>
</dbReference>
<keyword evidence="2" id="KW-1185">Reference proteome</keyword>
<dbReference type="RefSeq" id="WP_257912452.1">
    <property type="nucleotide sequence ID" value="NZ_JANPWE010000002.1"/>
</dbReference>
<dbReference type="Proteomes" id="UP001524944">
    <property type="component" value="Unassembled WGS sequence"/>
</dbReference>
<evidence type="ECO:0000313" key="1">
    <source>
        <dbReference type="EMBL" id="MCR6544861.1"/>
    </source>
</evidence>
<protein>
    <submittedName>
        <fullName evidence="1">DUF1847 domain-containing protein</fullName>
    </submittedName>
</protein>
<proteinExistence type="predicted"/>